<comment type="catalytic activity">
    <reaction evidence="1">
        <text>ATP + protein L-histidine = ADP + protein N-phospho-L-histidine.</text>
        <dbReference type="EC" id="2.7.13.3"/>
    </reaction>
</comment>
<protein>
    <recommendedName>
        <fullName evidence="2">histidine kinase</fullName>
        <ecNumber evidence="2">2.7.13.3</ecNumber>
    </recommendedName>
</protein>
<dbReference type="GO" id="GO:0000155">
    <property type="term" value="F:phosphorelay sensor kinase activity"/>
    <property type="evidence" value="ECO:0007669"/>
    <property type="project" value="InterPro"/>
</dbReference>
<organism evidence="10">
    <name type="scientific">freshwater sediment metagenome</name>
    <dbReference type="NCBI Taxonomy" id="556182"/>
    <lineage>
        <taxon>unclassified sequences</taxon>
        <taxon>metagenomes</taxon>
        <taxon>ecological metagenomes</taxon>
    </lineage>
</organism>
<keyword evidence="7" id="KW-0812">Transmembrane</keyword>
<keyword evidence="7" id="KW-0472">Membrane</keyword>
<evidence type="ECO:0000256" key="3">
    <source>
        <dbReference type="ARBA" id="ARBA00022553"/>
    </source>
</evidence>
<evidence type="ECO:0000259" key="9">
    <source>
        <dbReference type="PROSITE" id="PS50885"/>
    </source>
</evidence>
<keyword evidence="6" id="KW-0175">Coiled coil</keyword>
<evidence type="ECO:0000256" key="2">
    <source>
        <dbReference type="ARBA" id="ARBA00012438"/>
    </source>
</evidence>
<sequence>MLQDLSLRARLSLLLGGITVAGLAFGVGLLILHAGARVNAEAEAATRLARDLVQATLPRLQSGPEARQELADLLADSRRLRHVHVTLEGEGPPPRALVSPAPDWFSALVFRSPEPIRIPTPQGVIEIASNPSDEIAEIWEEIVWLAVGAAGVAGVAFALVSYAVSRTLRPVGLISNALHRLEQGDYAVRAPADGPPEFVAIANRLNSLAATLQRLDEENHRLVRRMITVQDEERRDIARDLHDEIGPFLFTVRAGVGALARKAKAPGADPDLLAEACEKIDGQIAALQQVNRRILGRLRPAALTEMGLADALEALARGWRETRSDVEIDLALDGARGDIDETTALTAYRVAQEGLTNAFRHSGASRILLCVRRDGDVLSVEVSDDGAGLARKPANGGLGLRGMAERVEALGGKLRIESHPLGGARLIAQLRLPRPALDVLEMS</sequence>
<evidence type="ECO:0000313" key="10">
    <source>
        <dbReference type="EMBL" id="CAJ0865972.1"/>
    </source>
</evidence>
<evidence type="ECO:0000259" key="8">
    <source>
        <dbReference type="PROSITE" id="PS50109"/>
    </source>
</evidence>
<dbReference type="InterPro" id="IPR011712">
    <property type="entry name" value="Sig_transdc_His_kin_sub3_dim/P"/>
</dbReference>
<dbReference type="GO" id="GO:0016020">
    <property type="term" value="C:membrane"/>
    <property type="evidence" value="ECO:0007669"/>
    <property type="project" value="InterPro"/>
</dbReference>
<dbReference type="Pfam" id="PF02518">
    <property type="entry name" value="HATPase_c"/>
    <property type="match status" value="1"/>
</dbReference>
<dbReference type="PROSITE" id="PS50885">
    <property type="entry name" value="HAMP"/>
    <property type="match status" value="1"/>
</dbReference>
<evidence type="ECO:0000256" key="6">
    <source>
        <dbReference type="SAM" id="Coils"/>
    </source>
</evidence>
<keyword evidence="7" id="KW-1133">Transmembrane helix</keyword>
<keyword evidence="4 10" id="KW-0808">Transferase</keyword>
<feature type="coiled-coil region" evidence="6">
    <location>
        <begin position="205"/>
        <end position="232"/>
    </location>
</feature>
<reference evidence="10" key="1">
    <citation type="submission" date="2023-07" db="EMBL/GenBank/DDBJ databases">
        <authorList>
            <person name="Pelsma A.J. K."/>
        </authorList>
    </citation>
    <scope>NUCLEOTIDE SEQUENCE</scope>
</reference>
<dbReference type="PANTHER" id="PTHR24421">
    <property type="entry name" value="NITRATE/NITRITE SENSOR PROTEIN NARX-RELATED"/>
    <property type="match status" value="1"/>
</dbReference>
<dbReference type="SUPFAM" id="SSF55874">
    <property type="entry name" value="ATPase domain of HSP90 chaperone/DNA topoisomerase II/histidine kinase"/>
    <property type="match status" value="1"/>
</dbReference>
<evidence type="ECO:0000256" key="4">
    <source>
        <dbReference type="ARBA" id="ARBA00022679"/>
    </source>
</evidence>
<dbReference type="Gene3D" id="3.30.565.10">
    <property type="entry name" value="Histidine kinase-like ATPase, C-terminal domain"/>
    <property type="match status" value="1"/>
</dbReference>
<dbReference type="PANTHER" id="PTHR24421:SF58">
    <property type="entry name" value="SIGNAL TRANSDUCTION HISTIDINE-PROTEIN KINASE_PHOSPHATASE UHPB"/>
    <property type="match status" value="1"/>
</dbReference>
<dbReference type="SMART" id="SM00387">
    <property type="entry name" value="HATPase_c"/>
    <property type="match status" value="1"/>
</dbReference>
<feature type="transmembrane region" description="Helical" evidence="7">
    <location>
        <begin position="12"/>
        <end position="32"/>
    </location>
</feature>
<dbReference type="CDD" id="cd16917">
    <property type="entry name" value="HATPase_UhpB-NarQ-NarX-like"/>
    <property type="match status" value="1"/>
</dbReference>
<keyword evidence="3" id="KW-0597">Phosphoprotein</keyword>
<accession>A0AA48LZY5</accession>
<evidence type="ECO:0000256" key="7">
    <source>
        <dbReference type="SAM" id="Phobius"/>
    </source>
</evidence>
<keyword evidence="5 10" id="KW-0418">Kinase</keyword>
<dbReference type="SMART" id="SM00304">
    <property type="entry name" value="HAMP"/>
    <property type="match status" value="1"/>
</dbReference>
<dbReference type="EMBL" id="OY288114">
    <property type="protein sequence ID" value="CAJ0865972.1"/>
    <property type="molecule type" value="Genomic_DNA"/>
</dbReference>
<dbReference type="Pfam" id="PF00672">
    <property type="entry name" value="HAMP"/>
    <property type="match status" value="1"/>
</dbReference>
<dbReference type="Gene3D" id="6.10.340.10">
    <property type="match status" value="1"/>
</dbReference>
<dbReference type="InterPro" id="IPR050482">
    <property type="entry name" value="Sensor_HK_TwoCompSys"/>
</dbReference>
<dbReference type="Pfam" id="PF07730">
    <property type="entry name" value="HisKA_3"/>
    <property type="match status" value="1"/>
</dbReference>
<dbReference type="InterPro" id="IPR005467">
    <property type="entry name" value="His_kinase_dom"/>
</dbReference>
<proteinExistence type="predicted"/>
<dbReference type="CDD" id="cd06225">
    <property type="entry name" value="HAMP"/>
    <property type="match status" value="1"/>
</dbReference>
<dbReference type="EC" id="2.7.13.3" evidence="2"/>
<dbReference type="GO" id="GO:0046983">
    <property type="term" value="F:protein dimerization activity"/>
    <property type="evidence" value="ECO:0007669"/>
    <property type="project" value="InterPro"/>
</dbReference>
<dbReference type="PROSITE" id="PS50109">
    <property type="entry name" value="HIS_KIN"/>
    <property type="match status" value="1"/>
</dbReference>
<dbReference type="AlphaFoldDB" id="A0AA48LZY5"/>
<dbReference type="InterPro" id="IPR036890">
    <property type="entry name" value="HATPase_C_sf"/>
</dbReference>
<evidence type="ECO:0000256" key="5">
    <source>
        <dbReference type="ARBA" id="ARBA00022777"/>
    </source>
</evidence>
<dbReference type="Gene3D" id="1.20.5.1930">
    <property type="match status" value="1"/>
</dbReference>
<gene>
    <name evidence="10" type="primary">uhpB</name>
    <name evidence="10" type="ORF">AMST5_01816</name>
</gene>
<feature type="domain" description="Histidine kinase" evidence="8">
    <location>
        <begin position="240"/>
        <end position="434"/>
    </location>
</feature>
<dbReference type="InterPro" id="IPR003660">
    <property type="entry name" value="HAMP_dom"/>
</dbReference>
<evidence type="ECO:0000256" key="1">
    <source>
        <dbReference type="ARBA" id="ARBA00000085"/>
    </source>
</evidence>
<feature type="domain" description="HAMP" evidence="9">
    <location>
        <begin position="165"/>
        <end position="217"/>
    </location>
</feature>
<feature type="transmembrane region" description="Helical" evidence="7">
    <location>
        <begin position="142"/>
        <end position="164"/>
    </location>
</feature>
<dbReference type="InterPro" id="IPR003594">
    <property type="entry name" value="HATPase_dom"/>
</dbReference>
<name>A0AA48LZY5_9ZZZZ</name>